<dbReference type="Gene3D" id="3.30.390.80">
    <property type="entry name" value="DNA repair protein Rad52/59/22"/>
    <property type="match status" value="1"/>
</dbReference>
<dbReference type="KEGG" id="egm:AYC65_02755"/>
<name>A0A7T7ZWQ8_9FLAO</name>
<proteinExistence type="predicted"/>
<dbReference type="AlphaFoldDB" id="A0A7T7ZWQ8"/>
<protein>
    <submittedName>
        <fullName evidence="1">Uncharacterized protein</fullName>
    </submittedName>
</protein>
<gene>
    <name evidence="1" type="ORF">I6H88_13670</name>
</gene>
<dbReference type="Proteomes" id="UP000595426">
    <property type="component" value="Chromosome"/>
</dbReference>
<evidence type="ECO:0000313" key="1">
    <source>
        <dbReference type="EMBL" id="QQN57492.1"/>
    </source>
</evidence>
<dbReference type="OrthoDB" id="1495017at2"/>
<keyword evidence="2" id="KW-1185">Reference proteome</keyword>
<dbReference type="RefSeq" id="WP_034871290.1">
    <property type="nucleotide sequence ID" value="NZ_CBCSDR010000005.1"/>
</dbReference>
<reference evidence="1 2" key="1">
    <citation type="submission" date="2020-12" db="EMBL/GenBank/DDBJ databases">
        <title>FDA dAtabase for Regulatory Grade micrObial Sequences (FDA-ARGOS): Supporting development and validation of Infectious Disease Dx tests.</title>
        <authorList>
            <person name="Kerrigan L."/>
            <person name="Long C."/>
            <person name="Tallon L."/>
            <person name="Sadzewicz L."/>
            <person name="Zhao X."/>
            <person name="Boylan J."/>
            <person name="Ott S."/>
            <person name="Bowen H."/>
            <person name="Vavikolanu K."/>
            <person name="Mehta A."/>
            <person name="Aluvathingal J."/>
            <person name="Nadendla S."/>
            <person name="Yan Y."/>
            <person name="Sichtig H."/>
        </authorList>
    </citation>
    <scope>NUCLEOTIDE SEQUENCE [LARGE SCALE GENOMIC DNA]</scope>
    <source>
        <strain evidence="1 2">FDAARGOS_1031</strain>
    </source>
</reference>
<dbReference type="GeneID" id="93131803"/>
<dbReference type="EMBL" id="CP067018">
    <property type="protein sequence ID" value="QQN57492.1"/>
    <property type="molecule type" value="Genomic_DNA"/>
</dbReference>
<evidence type="ECO:0000313" key="2">
    <source>
        <dbReference type="Proteomes" id="UP000595426"/>
    </source>
</evidence>
<organism evidence="1 2">
    <name type="scientific">Elizabethkingia bruuniana</name>
    <dbReference type="NCBI Taxonomy" id="1756149"/>
    <lineage>
        <taxon>Bacteria</taxon>
        <taxon>Pseudomonadati</taxon>
        <taxon>Bacteroidota</taxon>
        <taxon>Flavobacteriia</taxon>
        <taxon>Flavobacteriales</taxon>
        <taxon>Weeksellaceae</taxon>
        <taxon>Elizabethkingia</taxon>
    </lineage>
</organism>
<dbReference type="GO" id="GO:0006310">
    <property type="term" value="P:DNA recombination"/>
    <property type="evidence" value="ECO:0007669"/>
    <property type="project" value="UniProtKB-ARBA"/>
</dbReference>
<dbReference type="GO" id="GO:0006302">
    <property type="term" value="P:double-strand break repair"/>
    <property type="evidence" value="ECO:0007669"/>
    <property type="project" value="UniProtKB-ARBA"/>
</dbReference>
<dbReference type="InterPro" id="IPR042525">
    <property type="entry name" value="Rad52_Rad59_Rad22_sf"/>
</dbReference>
<accession>A0A7T7ZWQ8</accession>
<sequence>MSNEIQKLPTIADLTIDLEQAWKNDQLNFLLSKNPPSKWIAKHPFIKKEVIINGSKQKVPYEYLPIDKVEHLLRKIFKEYKIEITGQGTAFNGVWVTVRVHFKSPINGEWYFHDGVGASQLQTKSGTSPADLQNINNGAISMAFPLAKTLAVKDACDMFGNIFGANLNRADLVAFTLDANLTETGKSNAEKMAL</sequence>